<evidence type="ECO:0000256" key="10">
    <source>
        <dbReference type="ARBA" id="ARBA00031145"/>
    </source>
</evidence>
<evidence type="ECO:0000256" key="5">
    <source>
        <dbReference type="ARBA" id="ARBA00022679"/>
    </source>
</evidence>
<feature type="domain" description="J" evidence="14">
    <location>
        <begin position="2"/>
        <end position="44"/>
    </location>
</feature>
<dbReference type="EC" id="2.7.7.2" evidence="2"/>
<reference evidence="17" key="1">
    <citation type="journal article" date="2017" name="Genome Biol.">
        <title>Comparative genomics reveals high biological diversity and specific adaptations in the industrially and medically important fungal genus Aspergillus.</title>
        <authorList>
            <person name="de Vries R.P."/>
            <person name="Riley R."/>
            <person name="Wiebenga A."/>
            <person name="Aguilar-Osorio G."/>
            <person name="Amillis S."/>
            <person name="Uchima C.A."/>
            <person name="Anderluh G."/>
            <person name="Asadollahi M."/>
            <person name="Askin M."/>
            <person name="Barry K."/>
            <person name="Battaglia E."/>
            <person name="Bayram O."/>
            <person name="Benocci T."/>
            <person name="Braus-Stromeyer S.A."/>
            <person name="Caldana C."/>
            <person name="Canovas D."/>
            <person name="Cerqueira G.C."/>
            <person name="Chen F."/>
            <person name="Chen W."/>
            <person name="Choi C."/>
            <person name="Clum A."/>
            <person name="Dos Santos R.A."/>
            <person name="Damasio A.R."/>
            <person name="Diallinas G."/>
            <person name="Emri T."/>
            <person name="Fekete E."/>
            <person name="Flipphi M."/>
            <person name="Freyberg S."/>
            <person name="Gallo A."/>
            <person name="Gournas C."/>
            <person name="Habgood R."/>
            <person name="Hainaut M."/>
            <person name="Harispe M.L."/>
            <person name="Henrissat B."/>
            <person name="Hilden K.S."/>
            <person name="Hope R."/>
            <person name="Hossain A."/>
            <person name="Karabika E."/>
            <person name="Karaffa L."/>
            <person name="Karanyi Z."/>
            <person name="Krasevec N."/>
            <person name="Kuo A."/>
            <person name="Kusch H."/>
            <person name="LaButti K."/>
            <person name="Lagendijk E.L."/>
            <person name="Lapidus A."/>
            <person name="Levasseur A."/>
            <person name="Lindquist E."/>
            <person name="Lipzen A."/>
            <person name="Logrieco A.F."/>
            <person name="MacCabe A."/>
            <person name="Maekelae M.R."/>
            <person name="Malavazi I."/>
            <person name="Melin P."/>
            <person name="Meyer V."/>
            <person name="Mielnichuk N."/>
            <person name="Miskei M."/>
            <person name="Molnar A.P."/>
            <person name="Mule G."/>
            <person name="Ngan C.Y."/>
            <person name="Orejas M."/>
            <person name="Orosz E."/>
            <person name="Ouedraogo J.P."/>
            <person name="Overkamp K.M."/>
            <person name="Park H.-S."/>
            <person name="Perrone G."/>
            <person name="Piumi F."/>
            <person name="Punt P.J."/>
            <person name="Ram A.F."/>
            <person name="Ramon A."/>
            <person name="Rauscher S."/>
            <person name="Record E."/>
            <person name="Riano-Pachon D.M."/>
            <person name="Robert V."/>
            <person name="Roehrig J."/>
            <person name="Ruller R."/>
            <person name="Salamov A."/>
            <person name="Salih N.S."/>
            <person name="Samson R.A."/>
            <person name="Sandor E."/>
            <person name="Sanguinetti M."/>
            <person name="Schuetze T."/>
            <person name="Sepcic K."/>
            <person name="Shelest E."/>
            <person name="Sherlock G."/>
            <person name="Sophianopoulou V."/>
            <person name="Squina F.M."/>
            <person name="Sun H."/>
            <person name="Susca A."/>
            <person name="Todd R.B."/>
            <person name="Tsang A."/>
            <person name="Unkles S.E."/>
            <person name="van de Wiele N."/>
            <person name="van Rossen-Uffink D."/>
            <person name="Oliveira J.V."/>
            <person name="Vesth T.C."/>
            <person name="Visser J."/>
            <person name="Yu J.-H."/>
            <person name="Zhou M."/>
            <person name="Andersen M.R."/>
            <person name="Archer D.B."/>
            <person name="Baker S.E."/>
            <person name="Benoit I."/>
            <person name="Brakhage A.A."/>
            <person name="Braus G.H."/>
            <person name="Fischer R."/>
            <person name="Frisvad J.C."/>
            <person name="Goldman G.H."/>
            <person name="Houbraken J."/>
            <person name="Oakley B."/>
            <person name="Pocsi I."/>
            <person name="Scazzocchio C."/>
            <person name="Seiboth B."/>
            <person name="vanKuyk P.A."/>
            <person name="Wortman J."/>
            <person name="Dyer P.S."/>
            <person name="Grigoriev I.V."/>
        </authorList>
    </citation>
    <scope>NUCLEOTIDE SEQUENCE [LARGE SCALE GENOMIC DNA]</scope>
    <source>
        <strain evidence="17">CBS 506.65</strain>
    </source>
</reference>
<dbReference type="CDD" id="cd23948">
    <property type="entry name" value="FAD_synthase"/>
    <property type="match status" value="1"/>
</dbReference>
<dbReference type="PANTHER" id="PTHR23293:SF9">
    <property type="entry name" value="FAD SYNTHASE"/>
    <property type="match status" value="1"/>
</dbReference>
<dbReference type="InterPro" id="IPR001623">
    <property type="entry name" value="DnaJ_domain"/>
</dbReference>
<dbReference type="Proteomes" id="UP000184188">
    <property type="component" value="Unassembled WGS sequence"/>
</dbReference>
<dbReference type="Gene3D" id="3.40.50.620">
    <property type="entry name" value="HUPs"/>
    <property type="match status" value="1"/>
</dbReference>
<dbReference type="GO" id="GO:0005524">
    <property type="term" value="F:ATP binding"/>
    <property type="evidence" value="ECO:0007669"/>
    <property type="project" value="UniProtKB-KW"/>
</dbReference>
<feature type="domain" description="Phosphoadenosine phosphosulphate reductase" evidence="15">
    <location>
        <begin position="291"/>
        <end position="477"/>
    </location>
</feature>
<feature type="compositionally biased region" description="Low complexity" evidence="13">
    <location>
        <begin position="319"/>
        <end position="338"/>
    </location>
</feature>
<evidence type="ECO:0000256" key="4">
    <source>
        <dbReference type="ARBA" id="ARBA00022643"/>
    </source>
</evidence>
<keyword evidence="8" id="KW-0274">FAD</keyword>
<dbReference type="SUPFAM" id="SSF46565">
    <property type="entry name" value="Chaperone J-domain"/>
    <property type="match status" value="1"/>
</dbReference>
<dbReference type="InterPro" id="IPR014729">
    <property type="entry name" value="Rossmann-like_a/b/a_fold"/>
</dbReference>
<evidence type="ECO:0000256" key="3">
    <source>
        <dbReference type="ARBA" id="ARBA00022630"/>
    </source>
</evidence>
<dbReference type="AlphaFoldDB" id="A0A1L9SCX7"/>
<evidence type="ECO:0000256" key="13">
    <source>
        <dbReference type="SAM" id="MobiDB-lite"/>
    </source>
</evidence>
<dbReference type="GeneID" id="34614809"/>
<evidence type="ECO:0000256" key="6">
    <source>
        <dbReference type="ARBA" id="ARBA00022695"/>
    </source>
</evidence>
<keyword evidence="4" id="KW-0288">FMN</keyword>
<sequence>IQYRKKSLLIHPDKTKNPAAPDAFDRLKKAQTTLMDEKAREQLDESIADARRLLIREHKYTLDSPELKTEEFKKEWRQKTVQVLMEEEARRRRQIKAKMQEEGREQRKEEEELEARKRKRDQDKAWEDTREERIESWRDWKKGVKKSDDKKKKKKTKAVTHDSSGIHSLFPLIFLIRNPPVMTANTAPDRQADDRPTIEQQPQPEPFSEEATQKVESRTLRNSADWTGTTEATVAPPATLAEVVASLHHRVHAFLAEDHPADSLLAHVQKQTRISLDVVASALLRYRLSELSLSYNGGKDCLVLLILFLAGLHPLSSHSSSSSSSSSSSNNNNNNDNNTNDDKSITSIPAIYALPPDPFPAVEEFVLASSQSYHLDVTRYTTDPPRTTLRSSFENYLARNPSIRAIFVGTRRTDPHGASLTHFDRTDHGWPDFVRIHPVIDWHYAEIWAFIRHLRVDYCPLYDQGYTSLGGTTDTDPNPRLRLNHDRYRPAYDLTEDLEERLGRN</sequence>
<keyword evidence="3" id="KW-0285">Flavoprotein</keyword>
<feature type="region of interest" description="Disordered" evidence="13">
    <location>
        <begin position="141"/>
        <end position="162"/>
    </location>
</feature>
<dbReference type="RefSeq" id="XP_022579498.1">
    <property type="nucleotide sequence ID" value="XM_022728345.1"/>
</dbReference>
<dbReference type="SUPFAM" id="SSF52402">
    <property type="entry name" value="Adenine nucleotide alpha hydrolases-like"/>
    <property type="match status" value="1"/>
</dbReference>
<dbReference type="InterPro" id="IPR002500">
    <property type="entry name" value="PAPS_reduct_dom"/>
</dbReference>
<dbReference type="GO" id="GO:0003919">
    <property type="term" value="F:FMN adenylyltransferase activity"/>
    <property type="evidence" value="ECO:0007669"/>
    <property type="project" value="UniProtKB-EC"/>
</dbReference>
<dbReference type="InterPro" id="IPR036869">
    <property type="entry name" value="J_dom_sf"/>
</dbReference>
<comment type="catalytic activity">
    <reaction evidence="12">
        <text>FMN + ATP + H(+) = FAD + diphosphate</text>
        <dbReference type="Rhea" id="RHEA:17237"/>
        <dbReference type="ChEBI" id="CHEBI:15378"/>
        <dbReference type="ChEBI" id="CHEBI:30616"/>
        <dbReference type="ChEBI" id="CHEBI:33019"/>
        <dbReference type="ChEBI" id="CHEBI:57692"/>
        <dbReference type="ChEBI" id="CHEBI:58210"/>
        <dbReference type="EC" id="2.7.7.2"/>
    </reaction>
</comment>
<feature type="region of interest" description="Disordered" evidence="13">
    <location>
        <begin position="183"/>
        <end position="231"/>
    </location>
</feature>
<keyword evidence="17" id="KW-1185">Reference proteome</keyword>
<accession>A0A1L9SCX7</accession>
<evidence type="ECO:0000256" key="2">
    <source>
        <dbReference type="ARBA" id="ARBA00012393"/>
    </source>
</evidence>
<comment type="pathway">
    <text evidence="1">Cofactor biosynthesis; FAD biosynthesis; FAD from FMN: step 1/1.</text>
</comment>
<dbReference type="OrthoDB" id="270728at2759"/>
<evidence type="ECO:0000259" key="15">
    <source>
        <dbReference type="Pfam" id="PF01507"/>
    </source>
</evidence>
<evidence type="ECO:0000259" key="14">
    <source>
        <dbReference type="Pfam" id="PF00226"/>
    </source>
</evidence>
<evidence type="ECO:0000313" key="17">
    <source>
        <dbReference type="Proteomes" id="UP000184188"/>
    </source>
</evidence>
<evidence type="ECO:0000256" key="12">
    <source>
        <dbReference type="ARBA" id="ARBA00049494"/>
    </source>
</evidence>
<organism evidence="16 17">
    <name type="scientific">Penicilliopsis zonata CBS 506.65</name>
    <dbReference type="NCBI Taxonomy" id="1073090"/>
    <lineage>
        <taxon>Eukaryota</taxon>
        <taxon>Fungi</taxon>
        <taxon>Dikarya</taxon>
        <taxon>Ascomycota</taxon>
        <taxon>Pezizomycotina</taxon>
        <taxon>Eurotiomycetes</taxon>
        <taxon>Eurotiomycetidae</taxon>
        <taxon>Eurotiales</taxon>
        <taxon>Aspergillaceae</taxon>
        <taxon>Penicilliopsis</taxon>
    </lineage>
</organism>
<protein>
    <recommendedName>
        <fullName evidence="2">FAD synthase</fullName>
        <ecNumber evidence="2">2.7.7.2</ecNumber>
    </recommendedName>
    <alternativeName>
        <fullName evidence="10">FAD pyrophosphorylase</fullName>
    </alternativeName>
    <alternativeName>
        <fullName evidence="11">FMN adenylyltransferase</fullName>
    </alternativeName>
</protein>
<keyword evidence="9" id="KW-0067">ATP-binding</keyword>
<dbReference type="STRING" id="1073090.A0A1L9SCX7"/>
<feature type="non-terminal residue" evidence="16">
    <location>
        <position position="505"/>
    </location>
</feature>
<keyword evidence="7" id="KW-0547">Nucleotide-binding</keyword>
<dbReference type="CDD" id="cd06257">
    <property type="entry name" value="DnaJ"/>
    <property type="match status" value="1"/>
</dbReference>
<gene>
    <name evidence="16" type="ORF">ASPZODRAFT_43945</name>
</gene>
<evidence type="ECO:0000256" key="9">
    <source>
        <dbReference type="ARBA" id="ARBA00022840"/>
    </source>
</evidence>
<dbReference type="Pfam" id="PF00226">
    <property type="entry name" value="DnaJ"/>
    <property type="match status" value="1"/>
</dbReference>
<feature type="region of interest" description="Disordered" evidence="13">
    <location>
        <begin position="91"/>
        <end position="129"/>
    </location>
</feature>
<evidence type="ECO:0000256" key="8">
    <source>
        <dbReference type="ARBA" id="ARBA00022827"/>
    </source>
</evidence>
<dbReference type="VEuPathDB" id="FungiDB:ASPZODRAFT_43945"/>
<proteinExistence type="predicted"/>
<dbReference type="GO" id="GO:0006747">
    <property type="term" value="P:FAD biosynthetic process"/>
    <property type="evidence" value="ECO:0007669"/>
    <property type="project" value="TreeGrafter"/>
</dbReference>
<evidence type="ECO:0000256" key="7">
    <source>
        <dbReference type="ARBA" id="ARBA00022741"/>
    </source>
</evidence>
<feature type="non-terminal residue" evidence="16">
    <location>
        <position position="1"/>
    </location>
</feature>
<dbReference type="Pfam" id="PF01507">
    <property type="entry name" value="PAPS_reduct"/>
    <property type="match status" value="1"/>
</dbReference>
<keyword evidence="6" id="KW-0548">Nucleotidyltransferase</keyword>
<feature type="compositionally biased region" description="Basic and acidic residues" evidence="13">
    <location>
        <begin position="141"/>
        <end position="150"/>
    </location>
</feature>
<feature type="compositionally biased region" description="Basic and acidic residues" evidence="13">
    <location>
        <begin position="120"/>
        <end position="129"/>
    </location>
</feature>
<feature type="compositionally biased region" description="Polar residues" evidence="13">
    <location>
        <begin position="220"/>
        <end position="231"/>
    </location>
</feature>
<evidence type="ECO:0000256" key="1">
    <source>
        <dbReference type="ARBA" id="ARBA00004726"/>
    </source>
</evidence>
<evidence type="ECO:0000256" key="11">
    <source>
        <dbReference type="ARBA" id="ARBA00031871"/>
    </source>
</evidence>
<keyword evidence="5" id="KW-0808">Transferase</keyword>
<dbReference type="EMBL" id="KV878346">
    <property type="protein sequence ID" value="OJJ44988.1"/>
    <property type="molecule type" value="Genomic_DNA"/>
</dbReference>
<name>A0A1L9SCX7_9EURO</name>
<feature type="compositionally biased region" description="Basic and acidic residues" evidence="13">
    <location>
        <begin position="98"/>
        <end position="110"/>
    </location>
</feature>
<dbReference type="FunFam" id="3.40.50.620:FF:000187">
    <property type="entry name" value="Probable FAD synthetase"/>
    <property type="match status" value="1"/>
</dbReference>
<feature type="region of interest" description="Disordered" evidence="13">
    <location>
        <begin position="319"/>
        <end position="342"/>
    </location>
</feature>
<dbReference type="Gene3D" id="1.10.287.110">
    <property type="entry name" value="DnaJ domain"/>
    <property type="match status" value="1"/>
</dbReference>
<dbReference type="PANTHER" id="PTHR23293">
    <property type="entry name" value="FAD SYNTHETASE-RELATED FMN ADENYLYLTRANSFERASE"/>
    <property type="match status" value="1"/>
</dbReference>
<evidence type="ECO:0000313" key="16">
    <source>
        <dbReference type="EMBL" id="OJJ44988.1"/>
    </source>
</evidence>